<dbReference type="AlphaFoldDB" id="A0A6B0R5R1"/>
<sequence length="82" mass="9391">MSNYQLSDDALIEYGYYPGLIGNEGFTRPQLIEDLEGRWEVREAPNRSYLLLPIGPRLERRRESADSGPWGLVNGNWPKPAK</sequence>
<comment type="caution">
    <text evidence="2">The sequence shown here is derived from an EMBL/GenBank/DDBJ whole genome shotgun (WGS) entry which is preliminary data.</text>
</comment>
<dbReference type="EMBL" id="VBQZ03000015">
    <property type="protein sequence ID" value="MXQ83164.1"/>
    <property type="molecule type" value="Genomic_DNA"/>
</dbReference>
<accession>A0A6B0R5R1</accession>
<evidence type="ECO:0000313" key="3">
    <source>
        <dbReference type="Proteomes" id="UP000322234"/>
    </source>
</evidence>
<name>A0A6B0R5R1_9CETA</name>
<feature type="region of interest" description="Disordered" evidence="1">
    <location>
        <begin position="60"/>
        <end position="82"/>
    </location>
</feature>
<organism evidence="2 3">
    <name type="scientific">Bos mutus</name>
    <name type="common">wild yak</name>
    <dbReference type="NCBI Taxonomy" id="72004"/>
    <lineage>
        <taxon>Eukaryota</taxon>
        <taxon>Metazoa</taxon>
        <taxon>Chordata</taxon>
        <taxon>Craniata</taxon>
        <taxon>Vertebrata</taxon>
        <taxon>Euteleostomi</taxon>
        <taxon>Mammalia</taxon>
        <taxon>Eutheria</taxon>
        <taxon>Laurasiatheria</taxon>
        <taxon>Artiodactyla</taxon>
        <taxon>Ruminantia</taxon>
        <taxon>Pecora</taxon>
        <taxon>Bovidae</taxon>
        <taxon>Bovinae</taxon>
        <taxon>Bos</taxon>
    </lineage>
</organism>
<evidence type="ECO:0000313" key="2">
    <source>
        <dbReference type="EMBL" id="MXQ83164.1"/>
    </source>
</evidence>
<dbReference type="Proteomes" id="UP000322234">
    <property type="component" value="Unassembled WGS sequence"/>
</dbReference>
<keyword evidence="3" id="KW-1185">Reference proteome</keyword>
<gene>
    <name evidence="2" type="ORF">E5288_WYG018852</name>
</gene>
<proteinExistence type="predicted"/>
<protein>
    <submittedName>
        <fullName evidence="2">Uncharacterized protein</fullName>
    </submittedName>
</protein>
<reference evidence="2" key="1">
    <citation type="submission" date="2019-10" db="EMBL/GenBank/DDBJ databases">
        <title>The sequence and de novo assembly of the wild yak genome.</title>
        <authorList>
            <person name="Liu Y."/>
        </authorList>
    </citation>
    <scope>NUCLEOTIDE SEQUENCE [LARGE SCALE GENOMIC DNA]</scope>
    <source>
        <strain evidence="2">WY2019</strain>
    </source>
</reference>
<evidence type="ECO:0000256" key="1">
    <source>
        <dbReference type="SAM" id="MobiDB-lite"/>
    </source>
</evidence>